<feature type="non-terminal residue" evidence="4">
    <location>
        <position position="1"/>
    </location>
</feature>
<reference evidence="4 5" key="1">
    <citation type="journal article" date="2019" name="PLoS Biol.">
        <title>Sex chromosomes control vertical transmission of feminizing Wolbachia symbionts in an isopod.</title>
        <authorList>
            <person name="Becking T."/>
            <person name="Chebbi M.A."/>
            <person name="Giraud I."/>
            <person name="Moumen B."/>
            <person name="Laverre T."/>
            <person name="Caubet Y."/>
            <person name="Peccoud J."/>
            <person name="Gilbert C."/>
            <person name="Cordaux R."/>
        </authorList>
    </citation>
    <scope>NUCLEOTIDE SEQUENCE [LARGE SCALE GENOMIC DNA]</scope>
    <source>
        <strain evidence="4">ANa2</strain>
        <tissue evidence="4">Whole body excluding digestive tract and cuticle</tissue>
    </source>
</reference>
<comment type="caution">
    <text evidence="4">The sequence shown here is derived from an EMBL/GenBank/DDBJ whole genome shotgun (WGS) entry which is preliminary data.</text>
</comment>
<sequence>FIPRYSFRDPLLEEHHEEIYFPVMLDFNVHFLYFQIFGFVKAEYERNSTSGIMSSIFGERMLRKNLKIQENTNLYDSKERLPYSDNEKIEDCDCGPVYNNQERIHKGKDANPPHKYPWAIYITFMKNGKKFICTGSIIHENYVLTAAHCFMLGTTIREGIIDTDTVKVHVGDFSRSSSDDIENVTQIMQIHKIIIHVEVNLKFLENDIALLRLTKPLDLKSHKEVKSICLPKSPITVVENMTIIGWGKTGPKESNAKNLQEAQVSVYKHCLNPRRFHFDSNLLCIGRQESFLCRGDSGGPIMKITNGRYEVAGVVSFTTDNDGNCAAPTALTYLVNVAEYYNWIQRYVQFNCI</sequence>
<evidence type="ECO:0000256" key="2">
    <source>
        <dbReference type="ARBA" id="ARBA00024195"/>
    </source>
</evidence>
<evidence type="ECO:0000256" key="1">
    <source>
        <dbReference type="ARBA" id="ARBA00023157"/>
    </source>
</evidence>
<comment type="similarity">
    <text evidence="2">Belongs to the peptidase S1 family. CLIP subfamily.</text>
</comment>
<dbReference type="FunFam" id="2.40.10.10:FF:000068">
    <property type="entry name" value="transmembrane protease serine 2"/>
    <property type="match status" value="1"/>
</dbReference>
<dbReference type="PROSITE" id="PS50240">
    <property type="entry name" value="TRYPSIN_DOM"/>
    <property type="match status" value="1"/>
</dbReference>
<evidence type="ECO:0000313" key="5">
    <source>
        <dbReference type="Proteomes" id="UP000326759"/>
    </source>
</evidence>
<dbReference type="SUPFAM" id="SSF50494">
    <property type="entry name" value="Trypsin-like serine proteases"/>
    <property type="match status" value="1"/>
</dbReference>
<protein>
    <submittedName>
        <fullName evidence="4">Chymotrypsin-C</fullName>
    </submittedName>
</protein>
<dbReference type="GO" id="GO:0006508">
    <property type="term" value="P:proteolysis"/>
    <property type="evidence" value="ECO:0007669"/>
    <property type="project" value="InterPro"/>
</dbReference>
<dbReference type="AlphaFoldDB" id="A0A5N5SL48"/>
<dbReference type="Pfam" id="PF00089">
    <property type="entry name" value="Trypsin"/>
    <property type="match status" value="1"/>
</dbReference>
<dbReference type="GO" id="GO:0004252">
    <property type="term" value="F:serine-type endopeptidase activity"/>
    <property type="evidence" value="ECO:0007669"/>
    <property type="project" value="InterPro"/>
</dbReference>
<dbReference type="PANTHER" id="PTHR24256">
    <property type="entry name" value="TRYPTASE-RELATED"/>
    <property type="match status" value="1"/>
</dbReference>
<dbReference type="Proteomes" id="UP000326759">
    <property type="component" value="Unassembled WGS sequence"/>
</dbReference>
<dbReference type="SMART" id="SM00020">
    <property type="entry name" value="Tryp_SPc"/>
    <property type="match status" value="1"/>
</dbReference>
<dbReference type="OrthoDB" id="6380950at2759"/>
<dbReference type="InterPro" id="IPR001314">
    <property type="entry name" value="Peptidase_S1A"/>
</dbReference>
<dbReference type="InterPro" id="IPR009003">
    <property type="entry name" value="Peptidase_S1_PA"/>
</dbReference>
<dbReference type="InterPro" id="IPR043504">
    <property type="entry name" value="Peptidase_S1_PA_chymotrypsin"/>
</dbReference>
<dbReference type="CDD" id="cd00190">
    <property type="entry name" value="Tryp_SPc"/>
    <property type="match status" value="1"/>
</dbReference>
<accession>A0A5N5SL48</accession>
<evidence type="ECO:0000259" key="3">
    <source>
        <dbReference type="PROSITE" id="PS50240"/>
    </source>
</evidence>
<feature type="domain" description="Peptidase S1" evidence="3">
    <location>
        <begin position="104"/>
        <end position="349"/>
    </location>
</feature>
<keyword evidence="5" id="KW-1185">Reference proteome</keyword>
<dbReference type="InterPro" id="IPR051487">
    <property type="entry name" value="Ser/Thr_Proteases_Immune/Dev"/>
</dbReference>
<dbReference type="InterPro" id="IPR018114">
    <property type="entry name" value="TRYPSIN_HIS"/>
</dbReference>
<dbReference type="PRINTS" id="PR00722">
    <property type="entry name" value="CHYMOTRYPSIN"/>
</dbReference>
<organism evidence="4 5">
    <name type="scientific">Armadillidium nasatum</name>
    <dbReference type="NCBI Taxonomy" id="96803"/>
    <lineage>
        <taxon>Eukaryota</taxon>
        <taxon>Metazoa</taxon>
        <taxon>Ecdysozoa</taxon>
        <taxon>Arthropoda</taxon>
        <taxon>Crustacea</taxon>
        <taxon>Multicrustacea</taxon>
        <taxon>Malacostraca</taxon>
        <taxon>Eumalacostraca</taxon>
        <taxon>Peracarida</taxon>
        <taxon>Isopoda</taxon>
        <taxon>Oniscidea</taxon>
        <taxon>Crinocheta</taxon>
        <taxon>Armadillidiidae</taxon>
        <taxon>Armadillidium</taxon>
    </lineage>
</organism>
<keyword evidence="1" id="KW-1015">Disulfide bond</keyword>
<dbReference type="PROSITE" id="PS00134">
    <property type="entry name" value="TRYPSIN_HIS"/>
    <property type="match status" value="1"/>
</dbReference>
<gene>
    <name evidence="4" type="primary">CTRC</name>
    <name evidence="4" type="ORF">Anas_09329</name>
</gene>
<proteinExistence type="inferred from homology"/>
<evidence type="ECO:0000313" key="4">
    <source>
        <dbReference type="EMBL" id="KAB7494687.1"/>
    </source>
</evidence>
<dbReference type="InterPro" id="IPR001254">
    <property type="entry name" value="Trypsin_dom"/>
</dbReference>
<dbReference type="Gene3D" id="2.40.10.10">
    <property type="entry name" value="Trypsin-like serine proteases"/>
    <property type="match status" value="1"/>
</dbReference>
<name>A0A5N5SL48_9CRUS</name>
<dbReference type="EMBL" id="SEYY01023681">
    <property type="protein sequence ID" value="KAB7494687.1"/>
    <property type="molecule type" value="Genomic_DNA"/>
</dbReference>